<reference evidence="3" key="1">
    <citation type="submission" date="2016-10" db="EMBL/GenBank/DDBJ databases">
        <authorList>
            <person name="Varghese N."/>
            <person name="Submissions S."/>
        </authorList>
    </citation>
    <scope>NUCLEOTIDE SEQUENCE [LARGE SCALE GENOMIC DNA]</scope>
    <source>
        <strain evidence="3">DSM 24740</strain>
    </source>
</reference>
<keyword evidence="1" id="KW-1133">Transmembrane helix</keyword>
<gene>
    <name evidence="2" type="ORF">SAMN05444359_11086</name>
</gene>
<feature type="transmembrane region" description="Helical" evidence="1">
    <location>
        <begin position="44"/>
        <end position="61"/>
    </location>
</feature>
<sequence>MNFLPYCLTTLSTIIFGLVAAYFMPVFGWLIFCWQCGTKETNQWLFWPMAFLLALGPCYLFSKLPGKFGGENLKLSAGVLLVLMIGLSLVVTLN</sequence>
<proteinExistence type="predicted"/>
<dbReference type="AlphaFoldDB" id="A0A1H9G8X5"/>
<feature type="transmembrane region" description="Helical" evidence="1">
    <location>
        <begin position="73"/>
        <end position="93"/>
    </location>
</feature>
<keyword evidence="1" id="KW-0812">Transmembrane</keyword>
<dbReference type="Proteomes" id="UP000199021">
    <property type="component" value="Unassembled WGS sequence"/>
</dbReference>
<dbReference type="RefSeq" id="WP_090168099.1">
    <property type="nucleotide sequence ID" value="NZ_FOFB01000010.1"/>
</dbReference>
<organism evidence="2 3">
    <name type="scientific">Neolewinella agarilytica</name>
    <dbReference type="NCBI Taxonomy" id="478744"/>
    <lineage>
        <taxon>Bacteria</taxon>
        <taxon>Pseudomonadati</taxon>
        <taxon>Bacteroidota</taxon>
        <taxon>Saprospiria</taxon>
        <taxon>Saprospirales</taxon>
        <taxon>Lewinellaceae</taxon>
        <taxon>Neolewinella</taxon>
    </lineage>
</organism>
<accession>A0A1H9G8X5</accession>
<dbReference type="InParanoid" id="A0A1H9G8X5"/>
<feature type="transmembrane region" description="Helical" evidence="1">
    <location>
        <begin position="7"/>
        <end position="32"/>
    </location>
</feature>
<dbReference type="STRING" id="478744.SAMN05444359_11086"/>
<protein>
    <submittedName>
        <fullName evidence="2">Uncharacterized protein</fullName>
    </submittedName>
</protein>
<evidence type="ECO:0000256" key="1">
    <source>
        <dbReference type="SAM" id="Phobius"/>
    </source>
</evidence>
<keyword evidence="3" id="KW-1185">Reference proteome</keyword>
<keyword evidence="1" id="KW-0472">Membrane</keyword>
<evidence type="ECO:0000313" key="2">
    <source>
        <dbReference type="EMBL" id="SEQ46514.1"/>
    </source>
</evidence>
<evidence type="ECO:0000313" key="3">
    <source>
        <dbReference type="Proteomes" id="UP000199021"/>
    </source>
</evidence>
<dbReference type="EMBL" id="FOFB01000010">
    <property type="protein sequence ID" value="SEQ46514.1"/>
    <property type="molecule type" value="Genomic_DNA"/>
</dbReference>
<name>A0A1H9G8X5_9BACT</name>